<dbReference type="GO" id="GO:0016020">
    <property type="term" value="C:membrane"/>
    <property type="evidence" value="ECO:0007669"/>
    <property type="project" value="UniProtKB-SubCell"/>
</dbReference>
<dbReference type="InterPro" id="IPR050382">
    <property type="entry name" value="MFS_Na/Anion_cotransporter"/>
</dbReference>
<dbReference type="Proteomes" id="UP001153954">
    <property type="component" value="Unassembled WGS sequence"/>
</dbReference>
<evidence type="ECO:0000313" key="10">
    <source>
        <dbReference type="Proteomes" id="UP001153954"/>
    </source>
</evidence>
<dbReference type="PROSITE" id="PS50850">
    <property type="entry name" value="MFS"/>
    <property type="match status" value="1"/>
</dbReference>
<feature type="transmembrane region" description="Helical" evidence="7">
    <location>
        <begin position="143"/>
        <end position="163"/>
    </location>
</feature>
<comment type="caution">
    <text evidence="9">The sequence shown here is derived from an EMBL/GenBank/DDBJ whole genome shotgun (WGS) entry which is preliminary data.</text>
</comment>
<feature type="transmembrane region" description="Helical" evidence="7">
    <location>
        <begin position="6"/>
        <end position="26"/>
    </location>
</feature>
<evidence type="ECO:0000256" key="1">
    <source>
        <dbReference type="ARBA" id="ARBA00004141"/>
    </source>
</evidence>
<evidence type="ECO:0000256" key="6">
    <source>
        <dbReference type="ARBA" id="ARBA00023136"/>
    </source>
</evidence>
<evidence type="ECO:0000256" key="5">
    <source>
        <dbReference type="ARBA" id="ARBA00022989"/>
    </source>
</evidence>
<dbReference type="EMBL" id="CAKOGL010000016">
    <property type="protein sequence ID" value="CAH2096609.1"/>
    <property type="molecule type" value="Genomic_DNA"/>
</dbReference>
<sequence length="236" mass="25860">MGWKLVFYVISGILVVTACIWIFLGANSPGDHRLMTKKEKEYIESGLNVASGKALKTPWKQIFTTKGFWALLVTQIGGIIGFTLFFVDMPTYLEKGLQISLKNSALLSVLPYVGMLVGSVVSTNFSEKLFIKGYLSLIVCRKLCTSIGFIGMALGLIMLSFIGPEYRTIAIIALTVAITTSGFWNAGFIMNYLDLSPNYGGLMFSFISCISNIGSVLTPILTSVILRNDPVRILIL</sequence>
<keyword evidence="2" id="KW-0813">Transport</keyword>
<dbReference type="Gene3D" id="1.20.1250.20">
    <property type="entry name" value="MFS general substrate transporter like domains"/>
    <property type="match status" value="1"/>
</dbReference>
<keyword evidence="3 7" id="KW-0812">Transmembrane</keyword>
<comment type="subcellular location">
    <subcellularLocation>
        <location evidence="1">Membrane</location>
        <topology evidence="1">Multi-pass membrane protein</topology>
    </subcellularLocation>
</comment>
<feature type="domain" description="Major facilitator superfamily (MFS) profile" evidence="8">
    <location>
        <begin position="1"/>
        <end position="236"/>
    </location>
</feature>
<evidence type="ECO:0000256" key="2">
    <source>
        <dbReference type="ARBA" id="ARBA00022448"/>
    </source>
</evidence>
<dbReference type="PANTHER" id="PTHR11662:SF399">
    <property type="entry name" value="FI19708P1-RELATED"/>
    <property type="match status" value="1"/>
</dbReference>
<dbReference type="GO" id="GO:0006820">
    <property type="term" value="P:monoatomic anion transport"/>
    <property type="evidence" value="ECO:0007669"/>
    <property type="project" value="TreeGrafter"/>
</dbReference>
<keyword evidence="10" id="KW-1185">Reference proteome</keyword>
<keyword evidence="5 7" id="KW-1133">Transmembrane helix</keyword>
<dbReference type="GO" id="GO:0015293">
    <property type="term" value="F:symporter activity"/>
    <property type="evidence" value="ECO:0007669"/>
    <property type="project" value="UniProtKB-KW"/>
</dbReference>
<dbReference type="AlphaFoldDB" id="A0AAU9UFU2"/>
<dbReference type="PROSITE" id="PS51257">
    <property type="entry name" value="PROKAR_LIPOPROTEIN"/>
    <property type="match status" value="1"/>
</dbReference>
<evidence type="ECO:0000256" key="7">
    <source>
        <dbReference type="SAM" id="Phobius"/>
    </source>
</evidence>
<feature type="transmembrane region" description="Helical" evidence="7">
    <location>
        <begin position="68"/>
        <end position="89"/>
    </location>
</feature>
<feature type="transmembrane region" description="Helical" evidence="7">
    <location>
        <begin position="109"/>
        <end position="131"/>
    </location>
</feature>
<reference evidence="9" key="1">
    <citation type="submission" date="2022-03" db="EMBL/GenBank/DDBJ databases">
        <authorList>
            <person name="Tunstrom K."/>
        </authorList>
    </citation>
    <scope>NUCLEOTIDE SEQUENCE</scope>
</reference>
<evidence type="ECO:0000256" key="3">
    <source>
        <dbReference type="ARBA" id="ARBA00022692"/>
    </source>
</evidence>
<feature type="transmembrane region" description="Helical" evidence="7">
    <location>
        <begin position="202"/>
        <end position="226"/>
    </location>
</feature>
<evidence type="ECO:0000313" key="9">
    <source>
        <dbReference type="EMBL" id="CAH2096609.1"/>
    </source>
</evidence>
<protein>
    <recommendedName>
        <fullName evidence="8">Major facilitator superfamily (MFS) profile domain-containing protein</fullName>
    </recommendedName>
</protein>
<gene>
    <name evidence="9" type="ORF">EEDITHA_LOCUS11927</name>
</gene>
<keyword evidence="6 7" id="KW-0472">Membrane</keyword>
<evidence type="ECO:0000259" key="8">
    <source>
        <dbReference type="PROSITE" id="PS50850"/>
    </source>
</evidence>
<dbReference type="PANTHER" id="PTHR11662">
    <property type="entry name" value="SOLUTE CARRIER FAMILY 17"/>
    <property type="match status" value="1"/>
</dbReference>
<dbReference type="InterPro" id="IPR036259">
    <property type="entry name" value="MFS_trans_sf"/>
</dbReference>
<evidence type="ECO:0000256" key="4">
    <source>
        <dbReference type="ARBA" id="ARBA00022847"/>
    </source>
</evidence>
<name>A0AAU9UFU2_EUPED</name>
<feature type="transmembrane region" description="Helical" evidence="7">
    <location>
        <begin position="169"/>
        <end position="190"/>
    </location>
</feature>
<dbReference type="SUPFAM" id="SSF103473">
    <property type="entry name" value="MFS general substrate transporter"/>
    <property type="match status" value="1"/>
</dbReference>
<proteinExistence type="predicted"/>
<dbReference type="FunFam" id="1.20.1250.20:FF:000003">
    <property type="entry name" value="Solute carrier family 17 member 3"/>
    <property type="match status" value="1"/>
</dbReference>
<dbReference type="Pfam" id="PF07690">
    <property type="entry name" value="MFS_1"/>
    <property type="match status" value="1"/>
</dbReference>
<dbReference type="InterPro" id="IPR011701">
    <property type="entry name" value="MFS"/>
</dbReference>
<accession>A0AAU9UFU2</accession>
<keyword evidence="4" id="KW-0769">Symport</keyword>
<dbReference type="InterPro" id="IPR020846">
    <property type="entry name" value="MFS_dom"/>
</dbReference>
<organism evidence="9 10">
    <name type="scientific">Euphydryas editha</name>
    <name type="common">Edith's checkerspot</name>
    <dbReference type="NCBI Taxonomy" id="104508"/>
    <lineage>
        <taxon>Eukaryota</taxon>
        <taxon>Metazoa</taxon>
        <taxon>Ecdysozoa</taxon>
        <taxon>Arthropoda</taxon>
        <taxon>Hexapoda</taxon>
        <taxon>Insecta</taxon>
        <taxon>Pterygota</taxon>
        <taxon>Neoptera</taxon>
        <taxon>Endopterygota</taxon>
        <taxon>Lepidoptera</taxon>
        <taxon>Glossata</taxon>
        <taxon>Ditrysia</taxon>
        <taxon>Papilionoidea</taxon>
        <taxon>Nymphalidae</taxon>
        <taxon>Nymphalinae</taxon>
        <taxon>Euphydryas</taxon>
    </lineage>
</organism>